<dbReference type="PROSITE" id="PS00297">
    <property type="entry name" value="HSP70_1"/>
    <property type="match status" value="1"/>
</dbReference>
<dbReference type="FunFam" id="2.60.34.10:FF:000002">
    <property type="entry name" value="Heat shock 70 kDa"/>
    <property type="match status" value="1"/>
</dbReference>
<keyword evidence="3 5" id="KW-0067">ATP-binding</keyword>
<dbReference type="GO" id="GO:0140662">
    <property type="term" value="F:ATP-dependent protein folding chaperone"/>
    <property type="evidence" value="ECO:0007669"/>
    <property type="project" value="InterPro"/>
</dbReference>
<dbReference type="Pfam" id="PF00012">
    <property type="entry name" value="HSP70"/>
    <property type="match status" value="1"/>
</dbReference>
<evidence type="ECO:0000313" key="7">
    <source>
        <dbReference type="EMBL" id="JAG89343.1"/>
    </source>
</evidence>
<dbReference type="InterPro" id="IPR018181">
    <property type="entry name" value="Heat_shock_70_CS"/>
</dbReference>
<dbReference type="InterPro" id="IPR029048">
    <property type="entry name" value="HSP70_C_sf"/>
</dbReference>
<sequence>MAGKTEGKAIGIDLGTTYSCVGAWQHDRVEIIANDQGNRTTPSYVAFTDTERLIGDAAKNQVAMNPTNTVFDAKRLIGRRFSDPPVQADMKHWPFKVVAGPGDKPMIEVMYKGEKKQFAPEEISSMVLTKMKEIAEAYLGQTIKNAVVTVPAYFNDSQRQATKDAGIIAGLNVLRIINEPTAAAIAYGLDKKGESRGEKNILIFDLGGGTFDVSILAIDEGIFEVKATAGDTHLGGEDFDNRMVNHFVQEFKRKYKKDISSNARALRRLRTACERAKRTLSSTAQTTIEIDSLYEGIDFYSTITRARFEELCMDLFRKCMDPVEKCLKDAKLDKGQIGEIVLVGGSTRIPKVQQLLQDFFNGKELCKSINPDEAVAYGAAVQAAILSGEGDQKVQDLLLLDVTPLSLGLETAGGVMTVLIPRNTTIPCKKEQIFSTYADNQPGVLIQVYEGERARTKDNNLLGKFELTGIPPAPRGVPQINVTFDIDANGILNVSAEDKTAGVKNKITITNDKGRLSKEEIERLVQEAERFKAEDEEVKKKVDAKNSFENYAYNMRNTVRDEKIGGKLGPADKEKIEKAVTDALNWLDQNQLAEVDEFEDKQKELEGICNPIIAKMYSGGASAGMGDMGADDFPSGGGSSAAGGPKIEEVD</sequence>
<organism evidence="7">
    <name type="scientific">Wollemia nobilis</name>
    <dbReference type="NCBI Taxonomy" id="56998"/>
    <lineage>
        <taxon>Eukaryota</taxon>
        <taxon>Viridiplantae</taxon>
        <taxon>Streptophyta</taxon>
        <taxon>Embryophyta</taxon>
        <taxon>Tracheophyta</taxon>
        <taxon>Spermatophyta</taxon>
        <taxon>Pinopsida</taxon>
        <taxon>Pinidae</taxon>
        <taxon>Conifers II</taxon>
        <taxon>Araucariales</taxon>
        <taxon>Araucariaceae</taxon>
        <taxon>Wollemia</taxon>
    </lineage>
</organism>
<dbReference type="FunFam" id="1.20.1270.10:FF:000016">
    <property type="entry name" value="Heat shock protein 70"/>
    <property type="match status" value="1"/>
</dbReference>
<dbReference type="SUPFAM" id="SSF100920">
    <property type="entry name" value="Heat shock protein 70kD (HSP70), peptide-binding domain"/>
    <property type="match status" value="1"/>
</dbReference>
<dbReference type="PROSITE" id="PS01036">
    <property type="entry name" value="HSP70_3"/>
    <property type="match status" value="1"/>
</dbReference>
<evidence type="ECO:0000256" key="4">
    <source>
        <dbReference type="ARBA" id="ARBA00023016"/>
    </source>
</evidence>
<dbReference type="PROSITE" id="PS00329">
    <property type="entry name" value="HSP70_2"/>
    <property type="match status" value="1"/>
</dbReference>
<dbReference type="InterPro" id="IPR029047">
    <property type="entry name" value="HSP70_peptide-bd_sf"/>
</dbReference>
<reference evidence="7" key="1">
    <citation type="submission" date="2015-02" db="EMBL/GenBank/DDBJ databases">
        <title>A transcriptome of Wollemia nobilis - a relic of Gondwana.</title>
        <authorList>
            <person name="Chia J.Y."/>
            <person name="Leong Y.S."/>
            <person name="Abdul Karim S."/>
            <person name="Wan Azmi N."/>
            <person name="Hercus R."/>
            <person name="Croft L."/>
        </authorList>
    </citation>
    <scope>NUCLEOTIDE SEQUENCE</scope>
    <source>
        <strain evidence="7">MaeBrown</strain>
        <tissue evidence="7">Leaf</tissue>
    </source>
</reference>
<dbReference type="PANTHER" id="PTHR19375">
    <property type="entry name" value="HEAT SHOCK PROTEIN 70KDA"/>
    <property type="match status" value="1"/>
</dbReference>
<keyword evidence="2 5" id="KW-0547">Nucleotide-binding</keyword>
<dbReference type="CDD" id="cd10233">
    <property type="entry name" value="ASKHA_NBD_HSP70_HSPA1"/>
    <property type="match status" value="1"/>
</dbReference>
<dbReference type="SUPFAM" id="SSF53067">
    <property type="entry name" value="Actin-like ATPase domain"/>
    <property type="match status" value="2"/>
</dbReference>
<name>A0A0C9SAT1_9CONI</name>
<dbReference type="FunFam" id="3.30.420.40:FF:000026">
    <property type="entry name" value="Heat shock protein 70"/>
    <property type="match status" value="1"/>
</dbReference>
<dbReference type="Gene3D" id="2.60.34.10">
    <property type="entry name" value="Substrate Binding Domain Of DNAk, Chain A, domain 1"/>
    <property type="match status" value="1"/>
</dbReference>
<protein>
    <submittedName>
        <fullName evidence="7">TSA: Wollemia nobilis Ref_Wollemi_Transcript_2025_2303 transcribed RNA sequence</fullName>
    </submittedName>
</protein>
<dbReference type="Gene3D" id="3.30.30.30">
    <property type="match status" value="1"/>
</dbReference>
<dbReference type="EMBL" id="GCHU01002008">
    <property type="protein sequence ID" value="JAG89343.1"/>
    <property type="molecule type" value="Transcribed_RNA"/>
</dbReference>
<evidence type="ECO:0000256" key="1">
    <source>
        <dbReference type="ARBA" id="ARBA00007381"/>
    </source>
</evidence>
<dbReference type="Gene3D" id="3.90.640.10">
    <property type="entry name" value="Actin, Chain A, domain 4"/>
    <property type="match status" value="1"/>
</dbReference>
<dbReference type="GO" id="GO:0005524">
    <property type="term" value="F:ATP binding"/>
    <property type="evidence" value="ECO:0007669"/>
    <property type="project" value="UniProtKB-KW"/>
</dbReference>
<evidence type="ECO:0000256" key="6">
    <source>
        <dbReference type="SAM" id="MobiDB-lite"/>
    </source>
</evidence>
<dbReference type="InterPro" id="IPR043129">
    <property type="entry name" value="ATPase_NBD"/>
</dbReference>
<evidence type="ECO:0000256" key="5">
    <source>
        <dbReference type="RuleBase" id="RU003322"/>
    </source>
</evidence>
<dbReference type="FunFam" id="3.30.30.30:FF:000001">
    <property type="entry name" value="heat shock 70 kDa protein-like"/>
    <property type="match status" value="1"/>
</dbReference>
<accession>A0A0C9SAT1</accession>
<dbReference type="InterPro" id="IPR013126">
    <property type="entry name" value="Hsp_70_fam"/>
</dbReference>
<dbReference type="FunFam" id="3.90.640.10:FF:000002">
    <property type="entry name" value="Heat shock 70 kDa"/>
    <property type="match status" value="1"/>
</dbReference>
<dbReference type="Gene3D" id="1.20.1270.10">
    <property type="match status" value="1"/>
</dbReference>
<dbReference type="FunFam" id="3.30.420.40:FF:000172">
    <property type="entry name" value="Heat shock 70 kDa protein"/>
    <property type="match status" value="2"/>
</dbReference>
<evidence type="ECO:0000256" key="2">
    <source>
        <dbReference type="ARBA" id="ARBA00022741"/>
    </source>
</evidence>
<evidence type="ECO:0000256" key="3">
    <source>
        <dbReference type="ARBA" id="ARBA00022840"/>
    </source>
</evidence>
<comment type="similarity">
    <text evidence="1 5">Belongs to the heat shock protein 70 family.</text>
</comment>
<dbReference type="AlphaFoldDB" id="A0A0C9SAT1"/>
<keyword evidence="4" id="KW-0346">Stress response</keyword>
<feature type="region of interest" description="Disordered" evidence="6">
    <location>
        <begin position="620"/>
        <end position="651"/>
    </location>
</feature>
<dbReference type="NCBIfam" id="NF001413">
    <property type="entry name" value="PRK00290.1"/>
    <property type="match status" value="1"/>
</dbReference>
<dbReference type="SUPFAM" id="SSF100934">
    <property type="entry name" value="Heat shock protein 70kD (HSP70), C-terminal subdomain"/>
    <property type="match status" value="1"/>
</dbReference>
<proteinExistence type="inferred from homology"/>
<dbReference type="Gene3D" id="3.30.420.40">
    <property type="match status" value="2"/>
</dbReference>
<dbReference type="PRINTS" id="PR00301">
    <property type="entry name" value="HEATSHOCK70"/>
</dbReference>